<feature type="domain" description="Bacterial spore germination immunoglobulin-like" evidence="3">
    <location>
        <begin position="83"/>
        <end position="165"/>
    </location>
</feature>
<evidence type="ECO:0000256" key="2">
    <source>
        <dbReference type="SAM" id="SignalP"/>
    </source>
</evidence>
<feature type="signal peptide" evidence="2">
    <location>
        <begin position="1"/>
        <end position="24"/>
    </location>
</feature>
<sequence>MHKSTAVWSYITLILLALCLGACSQNDTTPSQPAGSTGTPSNQDQTPGSSSNEPGNEPGDQPVNEGDTGGDTPKIVASNDTFQIYQPAPDSIVGQSFVVKGKARVFEATLNYSFEDGHQVLAEGFTTASMGAPEWGDFSITVKFDKPTSPTGVLTIFEASAKDGSPIHQLHIPLKFDKSLIQAK</sequence>
<evidence type="ECO:0000313" key="4">
    <source>
        <dbReference type="EMBL" id="MFC5653222.1"/>
    </source>
</evidence>
<feature type="compositionally biased region" description="Polar residues" evidence="1">
    <location>
        <begin position="27"/>
        <end position="54"/>
    </location>
</feature>
<accession>A0ABW0W7D8</accession>
<dbReference type="Proteomes" id="UP001596047">
    <property type="component" value="Unassembled WGS sequence"/>
</dbReference>
<comment type="caution">
    <text evidence="4">The sequence shown here is derived from an EMBL/GenBank/DDBJ whole genome shotgun (WGS) entry which is preliminary data.</text>
</comment>
<gene>
    <name evidence="4" type="ORF">ACFPYJ_29735</name>
</gene>
<feature type="region of interest" description="Disordered" evidence="1">
    <location>
        <begin position="27"/>
        <end position="76"/>
    </location>
</feature>
<name>A0ABW0W7D8_9BACL</name>
<organism evidence="4 5">
    <name type="scientific">Paenibacillus solisilvae</name>
    <dbReference type="NCBI Taxonomy" id="2486751"/>
    <lineage>
        <taxon>Bacteria</taxon>
        <taxon>Bacillati</taxon>
        <taxon>Bacillota</taxon>
        <taxon>Bacilli</taxon>
        <taxon>Bacillales</taxon>
        <taxon>Paenibacillaceae</taxon>
        <taxon>Paenibacillus</taxon>
    </lineage>
</organism>
<evidence type="ECO:0000313" key="5">
    <source>
        <dbReference type="Proteomes" id="UP001596047"/>
    </source>
</evidence>
<protein>
    <submittedName>
        <fullName evidence="4">Gmad2 immunoglobulin-like domain-containing protein</fullName>
    </submittedName>
</protein>
<dbReference type="EMBL" id="JBHSOW010000118">
    <property type="protein sequence ID" value="MFC5653222.1"/>
    <property type="molecule type" value="Genomic_DNA"/>
</dbReference>
<feature type="chain" id="PRO_5046832217" evidence="2">
    <location>
        <begin position="25"/>
        <end position="184"/>
    </location>
</feature>
<dbReference type="RefSeq" id="WP_379191877.1">
    <property type="nucleotide sequence ID" value="NZ_JBHSOW010000118.1"/>
</dbReference>
<keyword evidence="5" id="KW-1185">Reference proteome</keyword>
<dbReference type="Pfam" id="PF10648">
    <property type="entry name" value="Gmad2"/>
    <property type="match status" value="1"/>
</dbReference>
<proteinExistence type="predicted"/>
<evidence type="ECO:0000259" key="3">
    <source>
        <dbReference type="Pfam" id="PF10648"/>
    </source>
</evidence>
<keyword evidence="2" id="KW-0732">Signal</keyword>
<reference evidence="5" key="1">
    <citation type="journal article" date="2019" name="Int. J. Syst. Evol. Microbiol.">
        <title>The Global Catalogue of Microorganisms (GCM) 10K type strain sequencing project: providing services to taxonomists for standard genome sequencing and annotation.</title>
        <authorList>
            <consortium name="The Broad Institute Genomics Platform"/>
            <consortium name="The Broad Institute Genome Sequencing Center for Infectious Disease"/>
            <person name="Wu L."/>
            <person name="Ma J."/>
        </authorList>
    </citation>
    <scope>NUCLEOTIDE SEQUENCE [LARGE SCALE GENOMIC DNA]</scope>
    <source>
        <strain evidence="5">CGMCC 1.3240</strain>
    </source>
</reference>
<dbReference type="InterPro" id="IPR018911">
    <property type="entry name" value="Gmad2_Ig-like_dom"/>
</dbReference>
<evidence type="ECO:0000256" key="1">
    <source>
        <dbReference type="SAM" id="MobiDB-lite"/>
    </source>
</evidence>